<dbReference type="AlphaFoldDB" id="A0A2P2M8Z8"/>
<name>A0A2P2M8Z8_RHIMU</name>
<evidence type="ECO:0000256" key="1">
    <source>
        <dbReference type="SAM" id="MobiDB-lite"/>
    </source>
</evidence>
<feature type="region of interest" description="Disordered" evidence="1">
    <location>
        <begin position="80"/>
        <end position="102"/>
    </location>
</feature>
<dbReference type="EMBL" id="GGEC01046183">
    <property type="protein sequence ID" value="MBX26667.1"/>
    <property type="molecule type" value="Transcribed_RNA"/>
</dbReference>
<proteinExistence type="predicted"/>
<evidence type="ECO:0000313" key="2">
    <source>
        <dbReference type="EMBL" id="MBX26673.1"/>
    </source>
</evidence>
<organism evidence="2">
    <name type="scientific">Rhizophora mucronata</name>
    <name type="common">Asiatic mangrove</name>
    <dbReference type="NCBI Taxonomy" id="61149"/>
    <lineage>
        <taxon>Eukaryota</taxon>
        <taxon>Viridiplantae</taxon>
        <taxon>Streptophyta</taxon>
        <taxon>Embryophyta</taxon>
        <taxon>Tracheophyta</taxon>
        <taxon>Spermatophyta</taxon>
        <taxon>Magnoliopsida</taxon>
        <taxon>eudicotyledons</taxon>
        <taxon>Gunneridae</taxon>
        <taxon>Pentapetalae</taxon>
        <taxon>rosids</taxon>
        <taxon>fabids</taxon>
        <taxon>Malpighiales</taxon>
        <taxon>Rhizophoraceae</taxon>
        <taxon>Rhizophora</taxon>
    </lineage>
</organism>
<reference evidence="2" key="1">
    <citation type="submission" date="2018-02" db="EMBL/GenBank/DDBJ databases">
        <title>Rhizophora mucronata_Transcriptome.</title>
        <authorList>
            <person name="Meera S.P."/>
            <person name="Sreeshan A."/>
            <person name="Augustine A."/>
        </authorList>
    </citation>
    <scope>NUCLEOTIDE SEQUENCE</scope>
    <source>
        <tissue evidence="2">Leaf</tissue>
    </source>
</reference>
<dbReference type="EMBL" id="GGEC01046189">
    <property type="protein sequence ID" value="MBX26673.1"/>
    <property type="molecule type" value="Transcribed_RNA"/>
</dbReference>
<feature type="compositionally biased region" description="Polar residues" evidence="1">
    <location>
        <begin position="81"/>
        <end position="102"/>
    </location>
</feature>
<dbReference type="EMBL" id="GGEC01046186">
    <property type="protein sequence ID" value="MBX26670.1"/>
    <property type="molecule type" value="Transcribed_RNA"/>
</dbReference>
<protein>
    <submittedName>
        <fullName evidence="2">MADS-box transcription factor</fullName>
    </submittedName>
</protein>
<accession>A0A2P2M8Z8</accession>
<sequence length="102" mass="11456">MKLTAFLRQSLLLTLQLRLLLLARLQYCSTFNGATIYYINIYRREPTKKGEKRKDCSLHTALMTINQLRRGMRFALVSGGPMNSSVSTSETGLPSSLGRLSS</sequence>